<evidence type="ECO:0000259" key="2">
    <source>
        <dbReference type="Pfam" id="PF13439"/>
    </source>
</evidence>
<accession>A0A2M8LEI2</accession>
<dbReference type="InterPro" id="IPR001296">
    <property type="entry name" value="Glyco_trans_1"/>
</dbReference>
<dbReference type="PANTHER" id="PTHR45947">
    <property type="entry name" value="SULFOQUINOVOSYL TRANSFERASE SQD2"/>
    <property type="match status" value="1"/>
</dbReference>
<comment type="caution">
    <text evidence="3">The sequence shown here is derived from an EMBL/GenBank/DDBJ whole genome shotgun (WGS) entry which is preliminary data.</text>
</comment>
<evidence type="ECO:0000313" key="4">
    <source>
        <dbReference type="Proteomes" id="UP000231152"/>
    </source>
</evidence>
<gene>
    <name evidence="3" type="ORF">COV04_02850</name>
</gene>
<dbReference type="PANTHER" id="PTHR45947:SF3">
    <property type="entry name" value="SULFOQUINOVOSYL TRANSFERASE SQD2"/>
    <property type="match status" value="1"/>
</dbReference>
<dbReference type="Gene3D" id="3.40.50.2000">
    <property type="entry name" value="Glycogen Phosphorylase B"/>
    <property type="match status" value="2"/>
</dbReference>
<evidence type="ECO:0000313" key="3">
    <source>
        <dbReference type="EMBL" id="PJE75858.1"/>
    </source>
</evidence>
<dbReference type="EMBL" id="PFET01000009">
    <property type="protein sequence ID" value="PJE75858.1"/>
    <property type="molecule type" value="Genomic_DNA"/>
</dbReference>
<dbReference type="InterPro" id="IPR028098">
    <property type="entry name" value="Glyco_trans_4-like_N"/>
</dbReference>
<feature type="domain" description="Glycosyl transferase family 1" evidence="1">
    <location>
        <begin position="194"/>
        <end position="361"/>
    </location>
</feature>
<dbReference type="GO" id="GO:0016757">
    <property type="term" value="F:glycosyltransferase activity"/>
    <property type="evidence" value="ECO:0007669"/>
    <property type="project" value="InterPro"/>
</dbReference>
<evidence type="ECO:0008006" key="5">
    <source>
        <dbReference type="Google" id="ProtNLM"/>
    </source>
</evidence>
<dbReference type="Pfam" id="PF13439">
    <property type="entry name" value="Glyco_transf_4"/>
    <property type="match status" value="1"/>
</dbReference>
<sequence>MSTPKVAIVVSTYPPYAGGMGNVAVEQAQSLAARGYDVTVYTPAGGAGKAVESAGGVKVVRCLSVLRYGNAAFAPTLRQQTKDSDIVFLHYPFIGGAEGYAKNGVLPHQQLVVYYHMDTVGHGWKKFLFARYHRRYLAPLLAHAKLILVSTRDYAEQSLLAPHLKTIDKRLRELPLAVDTERFFPAERPKLLTKEYGFESDTPVALFVGGLDSAHYFKGVPMLLTAWRSVLCALPNAKLLLIGEGDKRKSFERLAKKLGIEDAVGFVGGVSNDELPNYYRLANVVVLPSIDASEAFGLVLLEAMASGRATVASDLAGVRRVVRDGETGQLVEAEDSKALGETLLHLLTRPAVAERYGERGRVVVESEYSKKVIGDKLAELLTLVL</sequence>
<dbReference type="InterPro" id="IPR050194">
    <property type="entry name" value="Glycosyltransferase_grp1"/>
</dbReference>
<name>A0A2M8LEI2_9BACT</name>
<dbReference type="SUPFAM" id="SSF53756">
    <property type="entry name" value="UDP-Glycosyltransferase/glycogen phosphorylase"/>
    <property type="match status" value="1"/>
</dbReference>
<dbReference type="Proteomes" id="UP000231152">
    <property type="component" value="Unassembled WGS sequence"/>
</dbReference>
<organism evidence="3 4">
    <name type="scientific">Candidatus Uhrbacteria bacterium CG10_big_fil_rev_8_21_14_0_10_48_11</name>
    <dbReference type="NCBI Taxonomy" id="1975037"/>
    <lineage>
        <taxon>Bacteria</taxon>
        <taxon>Candidatus Uhriibacteriota</taxon>
    </lineage>
</organism>
<dbReference type="CDD" id="cd03801">
    <property type="entry name" value="GT4_PimA-like"/>
    <property type="match status" value="1"/>
</dbReference>
<proteinExistence type="predicted"/>
<feature type="domain" description="Glycosyltransferase subfamily 4-like N-terminal" evidence="2">
    <location>
        <begin position="18"/>
        <end position="182"/>
    </location>
</feature>
<evidence type="ECO:0000259" key="1">
    <source>
        <dbReference type="Pfam" id="PF00534"/>
    </source>
</evidence>
<dbReference type="AlphaFoldDB" id="A0A2M8LEI2"/>
<reference evidence="3 4" key="1">
    <citation type="submission" date="2017-09" db="EMBL/GenBank/DDBJ databases">
        <title>Depth-based differentiation of microbial function through sediment-hosted aquifers and enrichment of novel symbionts in the deep terrestrial subsurface.</title>
        <authorList>
            <person name="Probst A.J."/>
            <person name="Ladd B."/>
            <person name="Jarett J.K."/>
            <person name="Geller-Mcgrath D.E."/>
            <person name="Sieber C.M."/>
            <person name="Emerson J.B."/>
            <person name="Anantharaman K."/>
            <person name="Thomas B.C."/>
            <person name="Malmstrom R."/>
            <person name="Stieglmeier M."/>
            <person name="Klingl A."/>
            <person name="Woyke T."/>
            <person name="Ryan C.M."/>
            <person name="Banfield J.F."/>
        </authorList>
    </citation>
    <scope>NUCLEOTIDE SEQUENCE [LARGE SCALE GENOMIC DNA]</scope>
    <source>
        <strain evidence="3">CG10_big_fil_rev_8_21_14_0_10_48_11</strain>
    </source>
</reference>
<protein>
    <recommendedName>
        <fullName evidence="5">Glycosyltransferase family 1 protein</fullName>
    </recommendedName>
</protein>
<dbReference type="Pfam" id="PF00534">
    <property type="entry name" value="Glycos_transf_1"/>
    <property type="match status" value="1"/>
</dbReference>